<comment type="catalytic activity">
    <reaction evidence="5">
        <text>hydrogencarbonate + H(+) = CO2 + H2O</text>
        <dbReference type="Rhea" id="RHEA:10748"/>
        <dbReference type="ChEBI" id="CHEBI:15377"/>
        <dbReference type="ChEBI" id="CHEBI:15378"/>
        <dbReference type="ChEBI" id="CHEBI:16526"/>
        <dbReference type="ChEBI" id="CHEBI:17544"/>
        <dbReference type="EC" id="4.2.1.1"/>
    </reaction>
</comment>
<evidence type="ECO:0000256" key="4">
    <source>
        <dbReference type="ARBA" id="ARBA00022833"/>
    </source>
</evidence>
<reference evidence="7 8" key="1">
    <citation type="submission" date="2018-10" db="EMBL/GenBank/DDBJ databases">
        <title>Oceanobacillus sp. YLB-02 draft genome.</title>
        <authorList>
            <person name="Yu L."/>
        </authorList>
    </citation>
    <scope>NUCLEOTIDE SEQUENCE [LARGE SCALE GENOMIC DNA]</scope>
    <source>
        <strain evidence="7 8">YLB-02</strain>
    </source>
</reference>
<comment type="similarity">
    <text evidence="1">Belongs to the beta-class carbonic anhydrase family.</text>
</comment>
<dbReference type="GO" id="GO:0004089">
    <property type="term" value="F:carbonate dehydratase activity"/>
    <property type="evidence" value="ECO:0007669"/>
    <property type="project" value="UniProtKB-EC"/>
</dbReference>
<dbReference type="Proteomes" id="UP000270219">
    <property type="component" value="Unassembled WGS sequence"/>
</dbReference>
<dbReference type="Pfam" id="PF00484">
    <property type="entry name" value="Pro_CA"/>
    <property type="match status" value="1"/>
</dbReference>
<keyword evidence="8" id="KW-1185">Reference proteome</keyword>
<keyword evidence="4 6" id="KW-0862">Zinc</keyword>
<evidence type="ECO:0000256" key="2">
    <source>
        <dbReference type="ARBA" id="ARBA00012925"/>
    </source>
</evidence>
<feature type="binding site" evidence="6">
    <location>
        <position position="98"/>
    </location>
    <ligand>
        <name>Zn(2+)</name>
        <dbReference type="ChEBI" id="CHEBI:29105"/>
    </ligand>
</feature>
<evidence type="ECO:0000256" key="1">
    <source>
        <dbReference type="ARBA" id="ARBA00006217"/>
    </source>
</evidence>
<comment type="cofactor">
    <cofactor evidence="6">
        <name>Zn(2+)</name>
        <dbReference type="ChEBI" id="CHEBI:29105"/>
    </cofactor>
    <text evidence="6">Binds 1 zinc ion per subunit.</text>
</comment>
<evidence type="ECO:0000256" key="3">
    <source>
        <dbReference type="ARBA" id="ARBA00022723"/>
    </source>
</evidence>
<protein>
    <recommendedName>
        <fullName evidence="2">carbonic anhydrase</fullName>
        <ecNumber evidence="2">4.2.1.1</ecNumber>
    </recommendedName>
</protein>
<feature type="binding site" evidence="6">
    <location>
        <position position="95"/>
    </location>
    <ligand>
        <name>Zn(2+)</name>
        <dbReference type="ChEBI" id="CHEBI:29105"/>
    </ligand>
</feature>
<accession>A0A498D5K9</accession>
<dbReference type="InterPro" id="IPR001765">
    <property type="entry name" value="Carbonic_anhydrase"/>
</dbReference>
<feature type="binding site" evidence="6">
    <location>
        <position position="37"/>
    </location>
    <ligand>
        <name>Zn(2+)</name>
        <dbReference type="ChEBI" id="CHEBI:29105"/>
    </ligand>
</feature>
<dbReference type="SUPFAM" id="SSF53056">
    <property type="entry name" value="beta-carbonic anhydrase, cab"/>
    <property type="match status" value="1"/>
</dbReference>
<dbReference type="InterPro" id="IPR036874">
    <property type="entry name" value="Carbonic_anhydrase_sf"/>
</dbReference>
<gene>
    <name evidence="7" type="ORF">D8M04_08830</name>
</gene>
<keyword evidence="3 6" id="KW-0479">Metal-binding</keyword>
<dbReference type="EMBL" id="RCHR01000003">
    <property type="protein sequence ID" value="RLL44969.1"/>
    <property type="molecule type" value="Genomic_DNA"/>
</dbReference>
<evidence type="ECO:0000313" key="8">
    <source>
        <dbReference type="Proteomes" id="UP000270219"/>
    </source>
</evidence>
<evidence type="ECO:0000313" key="7">
    <source>
        <dbReference type="EMBL" id="RLL44969.1"/>
    </source>
</evidence>
<dbReference type="SMART" id="SM00947">
    <property type="entry name" value="Pro_CA"/>
    <property type="match status" value="1"/>
</dbReference>
<proteinExistence type="inferred from homology"/>
<comment type="caution">
    <text evidence="7">The sequence shown here is derived from an EMBL/GenBank/DDBJ whole genome shotgun (WGS) entry which is preliminary data.</text>
</comment>
<dbReference type="Gene3D" id="3.40.1050.10">
    <property type="entry name" value="Carbonic anhydrase"/>
    <property type="match status" value="1"/>
</dbReference>
<dbReference type="RefSeq" id="WP_121522559.1">
    <property type="nucleotide sequence ID" value="NZ_RCHR01000003.1"/>
</dbReference>
<dbReference type="OrthoDB" id="9792260at2"/>
<dbReference type="CDD" id="cd03379">
    <property type="entry name" value="beta_CA_cladeD"/>
    <property type="match status" value="1"/>
</dbReference>
<dbReference type="AlphaFoldDB" id="A0A498D5K9"/>
<name>A0A498D5K9_9BACI</name>
<dbReference type="EC" id="4.2.1.1" evidence="2"/>
<evidence type="ECO:0000256" key="6">
    <source>
        <dbReference type="PIRSR" id="PIRSR601765-1"/>
    </source>
</evidence>
<dbReference type="GO" id="GO:0008270">
    <property type="term" value="F:zinc ion binding"/>
    <property type="evidence" value="ECO:0007669"/>
    <property type="project" value="InterPro"/>
</dbReference>
<organism evidence="7 8">
    <name type="scientific">Oceanobacillus piezotolerans</name>
    <dbReference type="NCBI Taxonomy" id="2448030"/>
    <lineage>
        <taxon>Bacteria</taxon>
        <taxon>Bacillati</taxon>
        <taxon>Bacillota</taxon>
        <taxon>Bacilli</taxon>
        <taxon>Bacillales</taxon>
        <taxon>Bacillaceae</taxon>
        <taxon>Oceanobacillus</taxon>
    </lineage>
</organism>
<evidence type="ECO:0000256" key="5">
    <source>
        <dbReference type="ARBA" id="ARBA00048348"/>
    </source>
</evidence>
<sequence>MHLDKMLEYNKNFVENKHYEAYSTDTFPNKKMVIFTCMESRLIELLHRALNIENGDVKMVKNAGAIIRKPFDSIMKSILVAVYKLKAEEVLVIGHHDCGMSNVNIEELTKSMIDRGINEDTIDALTHAGIDFHEEFHGFKTVQASVEQSVEIIRNHPLLPSEIKVHGLVIDPDTGKVDVVTRDID</sequence>
<dbReference type="PANTHER" id="PTHR43175">
    <property type="entry name" value="CARBONIC ANHYDRASE"/>
    <property type="match status" value="1"/>
</dbReference>
<dbReference type="PANTHER" id="PTHR43175:SF3">
    <property type="entry name" value="CARBON DISULFIDE HYDROLASE"/>
    <property type="match status" value="1"/>
</dbReference>